<feature type="compositionally biased region" description="Pro residues" evidence="6">
    <location>
        <begin position="77"/>
        <end position="89"/>
    </location>
</feature>
<feature type="compositionally biased region" description="Low complexity" evidence="6">
    <location>
        <begin position="249"/>
        <end position="258"/>
    </location>
</feature>
<gene>
    <name evidence="9" type="ORF">Rsub_04869</name>
</gene>
<evidence type="ECO:0000256" key="4">
    <source>
        <dbReference type="ARBA" id="ARBA00023326"/>
    </source>
</evidence>
<evidence type="ECO:0000313" key="9">
    <source>
        <dbReference type="EMBL" id="GBF91200.1"/>
    </source>
</evidence>
<feature type="region of interest" description="Disordered" evidence="6">
    <location>
        <begin position="77"/>
        <end position="100"/>
    </location>
</feature>
<evidence type="ECO:0000256" key="2">
    <source>
        <dbReference type="ARBA" id="ARBA00022801"/>
    </source>
</evidence>
<dbReference type="InterPro" id="IPR017853">
    <property type="entry name" value="GH"/>
</dbReference>
<dbReference type="SMART" id="SM00633">
    <property type="entry name" value="Glyco_10"/>
    <property type="match status" value="1"/>
</dbReference>
<dbReference type="OrthoDB" id="3055998at2759"/>
<feature type="domain" description="GH10" evidence="8">
    <location>
        <begin position="487"/>
        <end position="790"/>
    </location>
</feature>
<dbReference type="InterPro" id="IPR044846">
    <property type="entry name" value="GH10"/>
</dbReference>
<dbReference type="Gene3D" id="2.60.120.260">
    <property type="entry name" value="Galactose-binding domain-like"/>
    <property type="match status" value="1"/>
</dbReference>
<feature type="compositionally biased region" description="Low complexity" evidence="6">
    <location>
        <begin position="90"/>
        <end position="100"/>
    </location>
</feature>
<evidence type="ECO:0000256" key="7">
    <source>
        <dbReference type="SAM" id="Phobius"/>
    </source>
</evidence>
<dbReference type="Pfam" id="PF00331">
    <property type="entry name" value="Glyco_hydro_10"/>
    <property type="match status" value="1"/>
</dbReference>
<dbReference type="GO" id="GO:0000272">
    <property type="term" value="P:polysaccharide catabolic process"/>
    <property type="evidence" value="ECO:0007669"/>
    <property type="project" value="UniProtKB-KW"/>
</dbReference>
<feature type="compositionally biased region" description="Pro residues" evidence="6">
    <location>
        <begin position="219"/>
        <end position="229"/>
    </location>
</feature>
<evidence type="ECO:0000256" key="5">
    <source>
        <dbReference type="SAM" id="Coils"/>
    </source>
</evidence>
<keyword evidence="4" id="KW-0624">Polysaccharide degradation</keyword>
<dbReference type="EMBL" id="BDRX01000022">
    <property type="protein sequence ID" value="GBF91200.1"/>
    <property type="molecule type" value="Genomic_DNA"/>
</dbReference>
<accession>A0A2V0P026</accession>
<feature type="coiled-coil region" evidence="5">
    <location>
        <begin position="113"/>
        <end position="147"/>
    </location>
</feature>
<dbReference type="PANTHER" id="PTHR31490">
    <property type="entry name" value="GLYCOSYL HYDROLASE"/>
    <property type="match status" value="1"/>
</dbReference>
<proteinExistence type="inferred from homology"/>
<keyword evidence="7" id="KW-0812">Transmembrane</keyword>
<keyword evidence="2 9" id="KW-0378">Hydrolase</keyword>
<comment type="similarity">
    <text evidence="1">Belongs to the glycosyl hydrolase 10 (cellulase F) family.</text>
</comment>
<dbReference type="InParanoid" id="A0A2V0P026"/>
<keyword evidence="3" id="KW-0119">Carbohydrate metabolism</keyword>
<feature type="compositionally biased region" description="Low complexity" evidence="6">
    <location>
        <begin position="230"/>
        <end position="241"/>
    </location>
</feature>
<keyword evidence="7" id="KW-0472">Membrane</keyword>
<dbReference type="Gene3D" id="3.20.20.80">
    <property type="entry name" value="Glycosidases"/>
    <property type="match status" value="1"/>
</dbReference>
<dbReference type="AlphaFoldDB" id="A0A2V0P026"/>
<dbReference type="Proteomes" id="UP000247498">
    <property type="component" value="Unassembled WGS sequence"/>
</dbReference>
<comment type="caution">
    <text evidence="9">The sequence shown here is derived from an EMBL/GenBank/DDBJ whole genome shotgun (WGS) entry which is preliminary data.</text>
</comment>
<reference evidence="9 10" key="1">
    <citation type="journal article" date="2018" name="Sci. Rep.">
        <title>Raphidocelis subcapitata (=Pseudokirchneriella subcapitata) provides an insight into genome evolution and environmental adaptations in the Sphaeropleales.</title>
        <authorList>
            <person name="Suzuki S."/>
            <person name="Yamaguchi H."/>
            <person name="Nakajima N."/>
            <person name="Kawachi M."/>
        </authorList>
    </citation>
    <scope>NUCLEOTIDE SEQUENCE [LARGE SCALE GENOMIC DNA]</scope>
    <source>
        <strain evidence="9 10">NIES-35</strain>
    </source>
</reference>
<protein>
    <submittedName>
        <fullName evidence="9">Glycoside hydrolase</fullName>
    </submittedName>
</protein>
<dbReference type="InterPro" id="IPR001000">
    <property type="entry name" value="GH10_dom"/>
</dbReference>
<dbReference type="PROSITE" id="PS51760">
    <property type="entry name" value="GH10_2"/>
    <property type="match status" value="1"/>
</dbReference>
<feature type="region of interest" description="Disordered" evidence="6">
    <location>
        <begin position="174"/>
        <end position="285"/>
    </location>
</feature>
<feature type="compositionally biased region" description="Low complexity" evidence="6">
    <location>
        <begin position="188"/>
        <end position="218"/>
    </location>
</feature>
<organism evidence="9 10">
    <name type="scientific">Raphidocelis subcapitata</name>
    <dbReference type="NCBI Taxonomy" id="307507"/>
    <lineage>
        <taxon>Eukaryota</taxon>
        <taxon>Viridiplantae</taxon>
        <taxon>Chlorophyta</taxon>
        <taxon>core chlorophytes</taxon>
        <taxon>Chlorophyceae</taxon>
        <taxon>CS clade</taxon>
        <taxon>Sphaeropleales</taxon>
        <taxon>Selenastraceae</taxon>
        <taxon>Raphidocelis</taxon>
    </lineage>
</organism>
<evidence type="ECO:0000256" key="6">
    <source>
        <dbReference type="SAM" id="MobiDB-lite"/>
    </source>
</evidence>
<feature type="compositionally biased region" description="Pro residues" evidence="6">
    <location>
        <begin position="259"/>
        <end position="284"/>
    </location>
</feature>
<dbReference type="STRING" id="307507.A0A2V0P026"/>
<dbReference type="PANTHER" id="PTHR31490:SF1">
    <property type="entry name" value="ENDO-1,4-BETA-XYLANASE 1"/>
    <property type="match status" value="1"/>
</dbReference>
<evidence type="ECO:0000256" key="3">
    <source>
        <dbReference type="ARBA" id="ARBA00023277"/>
    </source>
</evidence>
<sequence length="849" mass="90003">MPYQEATYVERARRRCCVPSRKVLLGGICAAGTLLILTIVIVPLAVALSAAHRANGKAAVASRGGAAPVALAAAPPPSPLPAAPSPAPAPARAAPVAPKAPVRSPAELAAAAKKKAIARRKAEAEAAAEAEAEAAAAEAAAEAEAAAAAAAAAEEYDLEAEAYGDYAYEYEQPADEAEAPTALPPSKAPAASRSVAARPLAPAGRARAPLPVGRLPAPVARPVPPPAPVRKPQGPRRVVVLPPAPPQQAPRRAQALPPAAQPSPPPRPPPPALPPPPAAPPPLRVPGVTWSARVFPAGGIQAVASRNTTPGGRTNDDVLHAEVRATDGAPDKAWRAQLQSSPLQLSPDKAYSLYLEARSTGANATARLLLHSAGLGRVAGAREVALSQAWRGYSLRLVQPLASDADPVYTFQVQVGSSLGRHEFRRMLILESPLDAAPVSPEAIAARTKAARTAEFELRIVRADDGPPPDVRALNVTLKRHAFQFGTAFAPEVVRARYGEDAHWLYGELAGDHFNSITPEYAFEWPNYEPKQGQFEAARTLLDTDYIAYAHSKGMPSVRGHSLVWGEPGSSFWGLRGGDCRGYMRALEARVRRDAKLFAGQFTSYDVVNELVGSPSMLRSCGLVNAGNLTRIFGWARDSDPSAQLCLTEGGVLDGSNWEGFVDLAKSLQAAGAPVDCLGVQAHLTLDRANPAIVWARLDEMASLGLPIVISGLSLVSSWGGPDAKSPVLAVSEEEHADLLDTYLGLLFSHPAVQAINLWGFYDGTSWVRGGGLYREDFAPKPAAEAVQRFWSVVHGTRFRGVRLPAGEPLAWTGYYGQYEYEFFGRKGKRRRGTFDFKPGGPRVVEIRV</sequence>
<dbReference type="GO" id="GO:0031176">
    <property type="term" value="F:endo-1,4-beta-xylanase activity"/>
    <property type="evidence" value="ECO:0007669"/>
    <property type="project" value="UniProtKB-ARBA"/>
</dbReference>
<evidence type="ECO:0000256" key="1">
    <source>
        <dbReference type="ARBA" id="ARBA00007495"/>
    </source>
</evidence>
<dbReference type="SUPFAM" id="SSF51445">
    <property type="entry name" value="(Trans)glycosidases"/>
    <property type="match status" value="1"/>
</dbReference>
<keyword evidence="7" id="KW-1133">Transmembrane helix</keyword>
<keyword evidence="10" id="KW-1185">Reference proteome</keyword>
<feature type="transmembrane region" description="Helical" evidence="7">
    <location>
        <begin position="23"/>
        <end position="48"/>
    </location>
</feature>
<evidence type="ECO:0000259" key="8">
    <source>
        <dbReference type="PROSITE" id="PS51760"/>
    </source>
</evidence>
<evidence type="ECO:0000313" key="10">
    <source>
        <dbReference type="Proteomes" id="UP000247498"/>
    </source>
</evidence>
<name>A0A2V0P026_9CHLO</name>
<keyword evidence="5" id="KW-0175">Coiled coil</keyword>